<organism evidence="8 9">
    <name type="scientific">Ilex paraguariensis</name>
    <name type="common">yerba mate</name>
    <dbReference type="NCBI Taxonomy" id="185542"/>
    <lineage>
        <taxon>Eukaryota</taxon>
        <taxon>Viridiplantae</taxon>
        <taxon>Streptophyta</taxon>
        <taxon>Embryophyta</taxon>
        <taxon>Tracheophyta</taxon>
        <taxon>Spermatophyta</taxon>
        <taxon>Magnoliopsida</taxon>
        <taxon>eudicotyledons</taxon>
        <taxon>Gunneridae</taxon>
        <taxon>Pentapetalae</taxon>
        <taxon>asterids</taxon>
        <taxon>campanulids</taxon>
        <taxon>Aquifoliales</taxon>
        <taxon>Aquifoliaceae</taxon>
        <taxon>Ilex</taxon>
    </lineage>
</organism>
<reference evidence="8 9" key="1">
    <citation type="submission" date="2024-02" db="EMBL/GenBank/DDBJ databases">
        <authorList>
            <person name="Vignale AGUSTIN F."/>
            <person name="Sosa J E."/>
            <person name="Modenutti C."/>
        </authorList>
    </citation>
    <scope>NUCLEOTIDE SEQUENCE [LARGE SCALE GENOMIC DNA]</scope>
</reference>
<sequence length="581" mass="65198">MAYSFPEEVLEHVFSFINSDKDRNAVSLVCKSWYEIERWCRRRIFVGNCYAVSPRIMIRRFPEVRSVELKGKPHFADFNLVPEDWGGYVYPWIAAMSRAYPWLEEIRLKRMVVTDEALELISKSFRNFKVLVLSTCEGFSTDGLAAIASNCKHLRELDLRESEVDDISGHWLSHFPDTCTSLVSLNIACLVSELSCSVLERLVARSPNLRTLRLNRAVPLEKLPNILRRAPQLVELGTGAYSTELRSDIFSNLAEAFSGCKELKGLSGFWDVVPAYLPAIYSVCAGLTSLNLSYATIQCPDLIKLVSQCHNLQRLWVLDYIEDSGLDALAASCKDLQELRVFPSDPFGAGPNVSLTEQGLVSVSEGCPKLQSVLFFCRQMTNAALVTIARNRPNLIRFRLCIIDAQAPDYLTLQPLDTGFGAIVQNCKELRRLSLSGLLTDRVFEYIGSHGKKLEMLSIAFAGDSDLGLHHVLSGCESLRKLEIRDSPFGDKALLANAAKLETMRSLWMSSCSVSFGACKLLGRKLPGLNVEVIDERGPPDLRPESSPVEKLYIYRTVAGPRFDMPGFVWRMNEDQAWRLS</sequence>
<dbReference type="InterPro" id="IPR001810">
    <property type="entry name" value="F-box_dom"/>
</dbReference>
<proteinExistence type="predicted"/>
<dbReference type="SUPFAM" id="SSF81383">
    <property type="entry name" value="F-box domain"/>
    <property type="match status" value="1"/>
</dbReference>
<dbReference type="GO" id="GO:0010011">
    <property type="term" value="F:auxin binding"/>
    <property type="evidence" value="ECO:0007669"/>
    <property type="project" value="UniProtKB-ARBA"/>
</dbReference>
<evidence type="ECO:0000256" key="2">
    <source>
        <dbReference type="ARBA" id="ARBA00004906"/>
    </source>
</evidence>
<accession>A0ABC8UCP2</accession>
<dbReference type="Proteomes" id="UP001642360">
    <property type="component" value="Unassembled WGS sequence"/>
</dbReference>
<dbReference type="InterPro" id="IPR041101">
    <property type="entry name" value="Transp_inhibit"/>
</dbReference>
<keyword evidence="3" id="KW-0217">Developmental protein</keyword>
<dbReference type="InterPro" id="IPR041567">
    <property type="entry name" value="COI1_F-box"/>
</dbReference>
<feature type="domain" description="F-box" evidence="7">
    <location>
        <begin position="5"/>
        <end position="46"/>
    </location>
</feature>
<dbReference type="Gene3D" id="1.20.1280.50">
    <property type="match status" value="1"/>
</dbReference>
<evidence type="ECO:0000256" key="6">
    <source>
        <dbReference type="ARBA" id="ARBA00023294"/>
    </source>
</evidence>
<evidence type="ECO:0000259" key="7">
    <source>
        <dbReference type="SMART" id="SM00256"/>
    </source>
</evidence>
<dbReference type="FunFam" id="3.80.10.10:FF:000029">
    <property type="entry name" value="Transport inhibitor response 1"/>
    <property type="match status" value="1"/>
</dbReference>
<comment type="caution">
    <text evidence="8">The sequence shown here is derived from an EMBL/GenBank/DDBJ whole genome shotgun (WGS) entry which is preliminary data.</text>
</comment>
<dbReference type="InterPro" id="IPR006553">
    <property type="entry name" value="Leu-rich_rpt_Cys-con_subtyp"/>
</dbReference>
<dbReference type="GO" id="GO:0010152">
    <property type="term" value="P:pollen maturation"/>
    <property type="evidence" value="ECO:0007669"/>
    <property type="project" value="UniProtKB-ARBA"/>
</dbReference>
<evidence type="ECO:0000256" key="3">
    <source>
        <dbReference type="ARBA" id="ARBA00022473"/>
    </source>
</evidence>
<evidence type="ECO:0000256" key="5">
    <source>
        <dbReference type="ARBA" id="ARBA00023242"/>
    </source>
</evidence>
<dbReference type="SMART" id="SM00367">
    <property type="entry name" value="LRR_CC"/>
    <property type="match status" value="6"/>
</dbReference>
<keyword evidence="5" id="KW-0539">Nucleus</keyword>
<dbReference type="InterPro" id="IPR036047">
    <property type="entry name" value="F-box-like_dom_sf"/>
</dbReference>
<keyword evidence="4" id="KW-0833">Ubl conjugation pathway</keyword>
<protein>
    <recommendedName>
        <fullName evidence="7">F-box domain-containing protein</fullName>
    </recommendedName>
</protein>
<dbReference type="SMART" id="SM00256">
    <property type="entry name" value="FBOX"/>
    <property type="match status" value="1"/>
</dbReference>
<dbReference type="PANTHER" id="PTHR16134:SF66">
    <property type="entry name" value="PROTEIN TRANSPORT INHIBITOR RESPONSE 1"/>
    <property type="match status" value="1"/>
</dbReference>
<dbReference type="PANTHER" id="PTHR16134">
    <property type="entry name" value="F-BOX/TPR REPEAT PROTEIN POF3"/>
    <property type="match status" value="1"/>
</dbReference>
<dbReference type="GO" id="GO:0009734">
    <property type="term" value="P:auxin-activated signaling pathway"/>
    <property type="evidence" value="ECO:0007669"/>
    <property type="project" value="UniProtKB-KW"/>
</dbReference>
<dbReference type="SUPFAM" id="SSF52047">
    <property type="entry name" value="RNI-like"/>
    <property type="match status" value="1"/>
</dbReference>
<dbReference type="InterPro" id="IPR032675">
    <property type="entry name" value="LRR_dom_sf"/>
</dbReference>
<dbReference type="Pfam" id="PF18511">
    <property type="entry name" value="F-box_5"/>
    <property type="match status" value="1"/>
</dbReference>
<name>A0ABC8UCP2_9AQUA</name>
<dbReference type="CDD" id="cd22159">
    <property type="entry name" value="F-box_AtTIR1-like"/>
    <property type="match status" value="1"/>
</dbReference>
<dbReference type="FunFam" id="1.20.1280.50:FF:000006">
    <property type="entry name" value="Transport inhibitor response 1"/>
    <property type="match status" value="1"/>
</dbReference>
<evidence type="ECO:0000256" key="1">
    <source>
        <dbReference type="ARBA" id="ARBA00004123"/>
    </source>
</evidence>
<dbReference type="AlphaFoldDB" id="A0ABC8UCP2"/>
<dbReference type="EMBL" id="CAUOFW020007213">
    <property type="protein sequence ID" value="CAK9178049.1"/>
    <property type="molecule type" value="Genomic_DNA"/>
</dbReference>
<dbReference type="Gene3D" id="3.80.10.10">
    <property type="entry name" value="Ribonuclease Inhibitor"/>
    <property type="match status" value="1"/>
</dbReference>
<comment type="subcellular location">
    <subcellularLocation>
        <location evidence="1">Nucleus</location>
    </subcellularLocation>
</comment>
<evidence type="ECO:0000313" key="9">
    <source>
        <dbReference type="Proteomes" id="UP001642360"/>
    </source>
</evidence>
<comment type="pathway">
    <text evidence="2">Protein modification; protein ubiquitination.</text>
</comment>
<dbReference type="GO" id="GO:0005634">
    <property type="term" value="C:nucleus"/>
    <property type="evidence" value="ECO:0007669"/>
    <property type="project" value="UniProtKB-SubCell"/>
</dbReference>
<keyword evidence="9" id="KW-1185">Reference proteome</keyword>
<evidence type="ECO:0000313" key="8">
    <source>
        <dbReference type="EMBL" id="CAK9178049.1"/>
    </source>
</evidence>
<dbReference type="Pfam" id="PF18791">
    <property type="entry name" value="Transp_inhibit"/>
    <property type="match status" value="1"/>
</dbReference>
<keyword evidence="6" id="KW-0927">Auxin signaling pathway</keyword>
<gene>
    <name evidence="8" type="ORF">ILEXP_LOCUS47964</name>
</gene>
<evidence type="ECO:0000256" key="4">
    <source>
        <dbReference type="ARBA" id="ARBA00022786"/>
    </source>
</evidence>